<feature type="transmembrane region" description="Helical" evidence="1">
    <location>
        <begin position="336"/>
        <end position="356"/>
    </location>
</feature>
<feature type="transmembrane region" description="Helical" evidence="1">
    <location>
        <begin position="308"/>
        <end position="327"/>
    </location>
</feature>
<comment type="caution">
    <text evidence="2">The sequence shown here is derived from an EMBL/GenBank/DDBJ whole genome shotgun (WGS) entry which is preliminary data.</text>
</comment>
<evidence type="ECO:0000313" key="2">
    <source>
        <dbReference type="EMBL" id="MEA5140676.1"/>
    </source>
</evidence>
<dbReference type="RefSeq" id="WP_323297831.1">
    <property type="nucleotide sequence ID" value="NZ_JAYFUM010000020.1"/>
</dbReference>
<protein>
    <submittedName>
        <fullName evidence="2">Uncharacterized protein</fullName>
    </submittedName>
</protein>
<feature type="transmembrane region" description="Helical" evidence="1">
    <location>
        <begin position="280"/>
        <end position="302"/>
    </location>
</feature>
<feature type="transmembrane region" description="Helical" evidence="1">
    <location>
        <begin position="158"/>
        <end position="186"/>
    </location>
</feature>
<reference evidence="2 3" key="1">
    <citation type="submission" date="2023-12" db="EMBL/GenBank/DDBJ databases">
        <title>Novel species of the genus Arcicella isolated from rivers.</title>
        <authorList>
            <person name="Lu H."/>
        </authorList>
    </citation>
    <scope>NUCLEOTIDE SEQUENCE [LARGE SCALE GENOMIC DNA]</scope>
    <source>
        <strain evidence="2 3">KCTC 23307</strain>
    </source>
</reference>
<keyword evidence="1" id="KW-0812">Transmembrane</keyword>
<keyword evidence="1" id="KW-0472">Membrane</keyword>
<evidence type="ECO:0000256" key="1">
    <source>
        <dbReference type="SAM" id="Phobius"/>
    </source>
</evidence>
<keyword evidence="1" id="KW-1133">Transmembrane helix</keyword>
<proteinExistence type="predicted"/>
<gene>
    <name evidence="2" type="ORF">VB248_16120</name>
</gene>
<accession>A0ABU5QCV0</accession>
<evidence type="ECO:0000313" key="3">
    <source>
        <dbReference type="Proteomes" id="UP001302949"/>
    </source>
</evidence>
<sequence>MKILSSQTINNCWFKSAYLLFLVILLFPNYRIAEAPCSGIDASWRIALEMAYQKGFIFGKDIIFTYGPLGRLTQRVAIGTSHFELFLFDLFCFANIGFLLYSFLPKPLKVHQLVLHFIFFFVISSLVGEWTGFLLFFTSIFSGILFLKKQRESLLIHAIILGIINFYIKINYGIIALTFVVILVFYAFFTKRLSLQKLLGYLGGSFAFLVLLAFLLKVDLLAYFESSIYLIRGYNESQSVFPDNKMRAVLSSYCIFIVFVGACFYFVFQRLKKKDFSIQTFDTLFVLGCVWICSFVLIKYAFVRADDGHLSSFVKNAFFPFLLLVYLSNDSWLKRLGWLMISLNFISYLVFYQPIYGKITFPVTSNIRVKSYILASYFQEIFSENKRLCKITYPKEVLAKIGNKTVDIVPNEVSEIYFNKLNYNPRPIIQSYQAYNEYLDAKNQVKYLSDSAPDYVIYGVESSDNKYAVSEETLTFLALLQKYQPLMAWNNKRLLLEKRSIVKPLKLIKTEKHFAEMSKPYGIKVLSEGEFLLIKVKLSYNFWGKILNFCFQPPQLTMKITNEQAKQAVFRTVPDLLEKGLIISSEIENIDDVKSFFEKGFVEKKAVKSIQFDEVLRGITGFEPQIEITEESYEMLP</sequence>
<feature type="transmembrane region" description="Helical" evidence="1">
    <location>
        <begin position="12"/>
        <end position="30"/>
    </location>
</feature>
<name>A0ABU5QCV0_9BACT</name>
<feature type="transmembrane region" description="Helical" evidence="1">
    <location>
        <begin position="113"/>
        <end position="146"/>
    </location>
</feature>
<keyword evidence="3" id="KW-1185">Reference proteome</keyword>
<dbReference type="Proteomes" id="UP001302949">
    <property type="component" value="Unassembled WGS sequence"/>
</dbReference>
<feature type="transmembrane region" description="Helical" evidence="1">
    <location>
        <begin position="85"/>
        <end position="104"/>
    </location>
</feature>
<organism evidence="2 3">
    <name type="scientific">Arcicella rigui</name>
    <dbReference type="NCBI Taxonomy" id="797020"/>
    <lineage>
        <taxon>Bacteria</taxon>
        <taxon>Pseudomonadati</taxon>
        <taxon>Bacteroidota</taxon>
        <taxon>Cytophagia</taxon>
        <taxon>Cytophagales</taxon>
        <taxon>Flectobacillaceae</taxon>
        <taxon>Arcicella</taxon>
    </lineage>
</organism>
<dbReference type="EMBL" id="JAYFUM010000020">
    <property type="protein sequence ID" value="MEA5140676.1"/>
    <property type="molecule type" value="Genomic_DNA"/>
</dbReference>
<feature type="transmembrane region" description="Helical" evidence="1">
    <location>
        <begin position="248"/>
        <end position="268"/>
    </location>
</feature>
<feature type="transmembrane region" description="Helical" evidence="1">
    <location>
        <begin position="198"/>
        <end position="216"/>
    </location>
</feature>